<proteinExistence type="predicted"/>
<dbReference type="SMART" id="SM00028">
    <property type="entry name" value="TPR"/>
    <property type="match status" value="4"/>
</dbReference>
<evidence type="ECO:0000256" key="1">
    <source>
        <dbReference type="ARBA" id="ARBA00022679"/>
    </source>
</evidence>
<organism evidence="3 4">
    <name type="scientific">Roseibium aggregatum</name>
    <dbReference type="NCBI Taxonomy" id="187304"/>
    <lineage>
        <taxon>Bacteria</taxon>
        <taxon>Pseudomonadati</taxon>
        <taxon>Pseudomonadota</taxon>
        <taxon>Alphaproteobacteria</taxon>
        <taxon>Hyphomicrobiales</taxon>
        <taxon>Stappiaceae</taxon>
        <taxon>Roseibium</taxon>
    </lineage>
</organism>
<dbReference type="PANTHER" id="PTHR12788">
    <property type="entry name" value="PROTEIN-TYROSINE SULFOTRANSFERASE 2"/>
    <property type="match status" value="1"/>
</dbReference>
<dbReference type="Proteomes" id="UP000664096">
    <property type="component" value="Unassembled WGS sequence"/>
</dbReference>
<dbReference type="InterPro" id="IPR019734">
    <property type="entry name" value="TPR_rpt"/>
</dbReference>
<dbReference type="Pfam" id="PF13432">
    <property type="entry name" value="TPR_16"/>
    <property type="match status" value="1"/>
</dbReference>
<dbReference type="InterPro" id="IPR027417">
    <property type="entry name" value="P-loop_NTPase"/>
</dbReference>
<gene>
    <name evidence="3" type="ORF">JF539_24815</name>
</gene>
<dbReference type="GO" id="GO:0008476">
    <property type="term" value="F:protein-tyrosine sulfotransferase activity"/>
    <property type="evidence" value="ECO:0007669"/>
    <property type="project" value="InterPro"/>
</dbReference>
<dbReference type="SUPFAM" id="SSF52540">
    <property type="entry name" value="P-loop containing nucleoside triphosphate hydrolases"/>
    <property type="match status" value="1"/>
</dbReference>
<evidence type="ECO:0000313" key="3">
    <source>
        <dbReference type="EMBL" id="MBN9673602.1"/>
    </source>
</evidence>
<dbReference type="RefSeq" id="WP_207143530.1">
    <property type="nucleotide sequence ID" value="NZ_JAEKJZ010000007.1"/>
</dbReference>
<feature type="repeat" description="TPR" evidence="2">
    <location>
        <begin position="137"/>
        <end position="170"/>
    </location>
</feature>
<dbReference type="SUPFAM" id="SSF48452">
    <property type="entry name" value="TPR-like"/>
    <property type="match status" value="1"/>
</dbReference>
<keyword evidence="1" id="KW-0808">Transferase</keyword>
<dbReference type="InterPro" id="IPR026634">
    <property type="entry name" value="TPST-like"/>
</dbReference>
<reference evidence="3" key="1">
    <citation type="submission" date="2020-12" db="EMBL/GenBank/DDBJ databases">
        <title>Oil enriched cultivation method for isolating marine PHA-producing bacteria.</title>
        <authorList>
            <person name="Zheng W."/>
            <person name="Yu S."/>
            <person name="Huang Y."/>
        </authorList>
    </citation>
    <scope>NUCLEOTIDE SEQUENCE</scope>
    <source>
        <strain evidence="3">SY-2-12</strain>
    </source>
</reference>
<evidence type="ECO:0000256" key="2">
    <source>
        <dbReference type="PROSITE-ProRule" id="PRU00339"/>
    </source>
</evidence>
<dbReference type="PROSITE" id="PS50005">
    <property type="entry name" value="TPR"/>
    <property type="match status" value="1"/>
</dbReference>
<name>A0A939J6D0_9HYPH</name>
<dbReference type="PANTHER" id="PTHR12788:SF10">
    <property type="entry name" value="PROTEIN-TYROSINE SULFOTRANSFERASE"/>
    <property type="match status" value="1"/>
</dbReference>
<dbReference type="Pfam" id="PF13428">
    <property type="entry name" value="TPR_14"/>
    <property type="match status" value="1"/>
</dbReference>
<sequence>MIPSFDDALQLLAEEKYAAAKEAFLRLNEIAPDDARVHFGLGSILHHDDRVDEALHHLQAAAKIAKTKGVVFTKLAEVLLESDEAEEALEAARKGAALDRKSAYAQVVVARCYSKLLRVVMAKTHIENALRLDAGSTDALLELSSLEAQLGNFEKARDLIEEAYRLDPDSADVITRKLTMDSPGSESPVVTKAAEIVETEPEKVGRQDIGILSFRVASVFEKEKNIGKAFYYYEKHRDLLYDKYDNDRRRRQIDVYRQIFTKEFFESRKTAALTSEKPVFVFGMPRSGTTLTEQIIANHKLAHGVGECTYFTRLQKDYFGSRYFSKNLLTKLSSMQEKDFKRVGKGYLKTIESSNKKAIRIVDKMPHNFEMLWMPALLFPNAKFIHLNRDPADNCCSIYTSSFNRSHSYSIDQETLGEYYLLYREMMDLWRSTLPVEIYDLSYENLVEDQETETRKLIDHIGLNWDPACLEFYNSDSQVFTASQSQVRQPIYKSSRGRWKRYEEHIQPLLRSLGMLENETVS</sequence>
<dbReference type="Gene3D" id="1.25.40.10">
    <property type="entry name" value="Tetratricopeptide repeat domain"/>
    <property type="match status" value="1"/>
</dbReference>
<protein>
    <submittedName>
        <fullName evidence="3">Sulfotransferase</fullName>
    </submittedName>
</protein>
<evidence type="ECO:0000313" key="4">
    <source>
        <dbReference type="Proteomes" id="UP000664096"/>
    </source>
</evidence>
<accession>A0A939J6D0</accession>
<keyword evidence="2" id="KW-0802">TPR repeat</keyword>
<dbReference type="EMBL" id="JAEKJZ010000007">
    <property type="protein sequence ID" value="MBN9673602.1"/>
    <property type="molecule type" value="Genomic_DNA"/>
</dbReference>
<dbReference type="Pfam" id="PF13469">
    <property type="entry name" value="Sulfotransfer_3"/>
    <property type="match status" value="1"/>
</dbReference>
<dbReference type="AlphaFoldDB" id="A0A939J6D0"/>
<dbReference type="Gene3D" id="3.40.50.300">
    <property type="entry name" value="P-loop containing nucleotide triphosphate hydrolases"/>
    <property type="match status" value="1"/>
</dbReference>
<comment type="caution">
    <text evidence="3">The sequence shown here is derived from an EMBL/GenBank/DDBJ whole genome shotgun (WGS) entry which is preliminary data.</text>
</comment>
<dbReference type="InterPro" id="IPR011990">
    <property type="entry name" value="TPR-like_helical_dom_sf"/>
</dbReference>